<evidence type="ECO:0000256" key="5">
    <source>
        <dbReference type="ARBA" id="ARBA00023136"/>
    </source>
</evidence>
<feature type="transmembrane region" description="Helical" evidence="6">
    <location>
        <begin position="322"/>
        <end position="345"/>
    </location>
</feature>
<evidence type="ECO:0000313" key="8">
    <source>
        <dbReference type="Proteomes" id="UP001146468"/>
    </source>
</evidence>
<dbReference type="PANTHER" id="PTHR30250">
    <property type="entry name" value="PST FAMILY PREDICTED COLANIC ACID TRANSPORTER"/>
    <property type="match status" value="1"/>
</dbReference>
<feature type="transmembrane region" description="Helical" evidence="6">
    <location>
        <begin position="352"/>
        <end position="372"/>
    </location>
</feature>
<dbReference type="AlphaFoldDB" id="A0A9X3LVT3"/>
<keyword evidence="8" id="KW-1185">Reference proteome</keyword>
<evidence type="ECO:0000256" key="2">
    <source>
        <dbReference type="ARBA" id="ARBA00022475"/>
    </source>
</evidence>
<protein>
    <recommendedName>
        <fullName evidence="9">Polysaccharide biosynthesis protein</fullName>
    </recommendedName>
</protein>
<keyword evidence="4 6" id="KW-1133">Transmembrane helix</keyword>
<dbReference type="GO" id="GO:0005886">
    <property type="term" value="C:plasma membrane"/>
    <property type="evidence" value="ECO:0007669"/>
    <property type="project" value="UniProtKB-SubCell"/>
</dbReference>
<feature type="transmembrane region" description="Helical" evidence="6">
    <location>
        <begin position="74"/>
        <end position="97"/>
    </location>
</feature>
<accession>A0A9X3LVT3</accession>
<dbReference type="PANTHER" id="PTHR30250:SF11">
    <property type="entry name" value="O-ANTIGEN TRANSPORTER-RELATED"/>
    <property type="match status" value="1"/>
</dbReference>
<comment type="caution">
    <text evidence="7">The sequence shown here is derived from an EMBL/GenBank/DDBJ whole genome shotgun (WGS) entry which is preliminary data.</text>
</comment>
<dbReference type="EMBL" id="JAKMUS010000025">
    <property type="protein sequence ID" value="MCZ9294902.1"/>
    <property type="molecule type" value="Genomic_DNA"/>
</dbReference>
<dbReference type="RefSeq" id="WP_269966320.1">
    <property type="nucleotide sequence ID" value="NZ_JAKMUS010000025.1"/>
</dbReference>
<dbReference type="Proteomes" id="UP001146468">
    <property type="component" value="Unassembled WGS sequence"/>
</dbReference>
<evidence type="ECO:0000256" key="6">
    <source>
        <dbReference type="SAM" id="Phobius"/>
    </source>
</evidence>
<dbReference type="InterPro" id="IPR050833">
    <property type="entry name" value="Poly_Biosynth_Transport"/>
</dbReference>
<gene>
    <name evidence="7" type="ORF">L8U60_10460</name>
</gene>
<feature type="transmembrane region" description="Helical" evidence="6">
    <location>
        <begin position="239"/>
        <end position="259"/>
    </location>
</feature>
<feature type="transmembrane region" description="Helical" evidence="6">
    <location>
        <begin position="378"/>
        <end position="401"/>
    </location>
</feature>
<feature type="transmembrane region" description="Helical" evidence="6">
    <location>
        <begin position="138"/>
        <end position="159"/>
    </location>
</feature>
<evidence type="ECO:0008006" key="9">
    <source>
        <dbReference type="Google" id="ProtNLM"/>
    </source>
</evidence>
<feature type="transmembrane region" description="Helical" evidence="6">
    <location>
        <begin position="165"/>
        <end position="185"/>
    </location>
</feature>
<reference evidence="7" key="1">
    <citation type="submission" date="2022-02" db="EMBL/GenBank/DDBJ databases">
        <title>Corynebacterium sp. from urogenital microbiome.</title>
        <authorList>
            <person name="Cappelli E.A."/>
            <person name="Ribeiro T.G."/>
            <person name="Peixe L."/>
        </authorList>
    </citation>
    <scope>NUCLEOTIDE SEQUENCE</scope>
    <source>
        <strain evidence="7">C8Ua_172</strain>
    </source>
</reference>
<proteinExistence type="predicted"/>
<evidence type="ECO:0000256" key="1">
    <source>
        <dbReference type="ARBA" id="ARBA00004651"/>
    </source>
</evidence>
<keyword evidence="2" id="KW-1003">Cell membrane</keyword>
<evidence type="ECO:0000256" key="3">
    <source>
        <dbReference type="ARBA" id="ARBA00022692"/>
    </source>
</evidence>
<feature type="transmembrane region" description="Helical" evidence="6">
    <location>
        <begin position="109"/>
        <end position="131"/>
    </location>
</feature>
<keyword evidence="3 6" id="KW-0812">Transmembrane</keyword>
<name>A0A9X3LVT3_9CORY</name>
<comment type="subcellular location">
    <subcellularLocation>
        <location evidence="1">Cell membrane</location>
        <topology evidence="1">Multi-pass membrane protein</topology>
    </subcellularLocation>
</comment>
<sequence length="413" mass="42619">MKSLSFATVFAALSGFVVLWVASWSLDAETQMRHFQAYWSLFFASAGFIDGITQETTRAVAAAREEGKRGSASPWRLAAVAAGIVAVLALVGGVVFLGSVAPLNQNTAIGLLVFGLVSYVFQAVLSGILSGARLWNQYAALVAIDSGIRLVLAGVAWWAGWGLTAFLGITVIGAATWLLILGVSPQARAQIRVALDVDGTEFRRRVIAAVVATGASATLITGFPMAANAAFPADPGTGAAVAAINQAVLLTRAPVLVPLQRFQSALVVRFVEQRERIYTSLARPIAAVLGVGVLGFGAAWLVGPAILRALFPPELFVAGVPLGLLTFASAIMGALIITGTAVLALELHDWYVAGWVAGSVATFALLFVLPAAAGTGVAATAIIALGFGPLAGALVHLLGLARSRPHRTTGKAS</sequence>
<feature type="transmembrane region" description="Helical" evidence="6">
    <location>
        <begin position="206"/>
        <end position="227"/>
    </location>
</feature>
<keyword evidence="5 6" id="KW-0472">Membrane</keyword>
<evidence type="ECO:0000256" key="4">
    <source>
        <dbReference type="ARBA" id="ARBA00022989"/>
    </source>
</evidence>
<evidence type="ECO:0000313" key="7">
    <source>
        <dbReference type="EMBL" id="MCZ9294902.1"/>
    </source>
</evidence>
<organism evidence="7 8">
    <name type="scientific">Corynebacterium meitnerae</name>
    <dbReference type="NCBI Taxonomy" id="2913498"/>
    <lineage>
        <taxon>Bacteria</taxon>
        <taxon>Bacillati</taxon>
        <taxon>Actinomycetota</taxon>
        <taxon>Actinomycetes</taxon>
        <taxon>Mycobacteriales</taxon>
        <taxon>Corynebacteriaceae</taxon>
        <taxon>Corynebacterium</taxon>
    </lineage>
</organism>
<feature type="transmembrane region" description="Helical" evidence="6">
    <location>
        <begin position="280"/>
        <end position="302"/>
    </location>
</feature>